<dbReference type="InterPro" id="IPR021136">
    <property type="entry name" value="Flagellar_hook_control-like_C"/>
</dbReference>
<keyword evidence="4" id="KW-0282">Flagellum</keyword>
<feature type="region of interest" description="Disordered" evidence="2">
    <location>
        <begin position="47"/>
        <end position="244"/>
    </location>
</feature>
<feature type="compositionally biased region" description="Low complexity" evidence="2">
    <location>
        <begin position="152"/>
        <end position="218"/>
    </location>
</feature>
<dbReference type="InterPro" id="IPR038610">
    <property type="entry name" value="FliK-like_C_sf"/>
</dbReference>
<dbReference type="Pfam" id="PF02120">
    <property type="entry name" value="Flg_hook"/>
    <property type="match status" value="1"/>
</dbReference>
<feature type="compositionally biased region" description="Low complexity" evidence="2">
    <location>
        <begin position="123"/>
        <end position="133"/>
    </location>
</feature>
<feature type="compositionally biased region" description="Polar residues" evidence="2">
    <location>
        <begin position="349"/>
        <end position="366"/>
    </location>
</feature>
<evidence type="ECO:0000259" key="3">
    <source>
        <dbReference type="Pfam" id="PF02120"/>
    </source>
</evidence>
<protein>
    <submittedName>
        <fullName evidence="4">Flagellar hook-length control protein FliK</fullName>
    </submittedName>
</protein>
<evidence type="ECO:0000313" key="4">
    <source>
        <dbReference type="EMBL" id="TQV71881.1"/>
    </source>
</evidence>
<feature type="compositionally biased region" description="Polar residues" evidence="2">
    <location>
        <begin position="472"/>
        <end position="490"/>
    </location>
</feature>
<feature type="compositionally biased region" description="Basic and acidic residues" evidence="2">
    <location>
        <begin position="52"/>
        <end position="96"/>
    </location>
</feature>
<feature type="domain" description="Flagellar hook-length control protein-like C-terminal" evidence="3">
    <location>
        <begin position="407"/>
        <end position="484"/>
    </location>
</feature>
<dbReference type="CDD" id="cd17470">
    <property type="entry name" value="T3SS_Flik_C"/>
    <property type="match status" value="1"/>
</dbReference>
<gene>
    <name evidence="4" type="ORF">FKG95_26235</name>
</gene>
<reference evidence="4 5" key="1">
    <citation type="submission" date="2019-06" db="EMBL/GenBank/DDBJ databases">
        <title>Whole genome sequence for Rhodospirillaceae sp. R148.</title>
        <authorList>
            <person name="Wang G."/>
        </authorList>
    </citation>
    <scope>NUCLEOTIDE SEQUENCE [LARGE SCALE GENOMIC DNA]</scope>
    <source>
        <strain evidence="4 5">R148</strain>
    </source>
</reference>
<organism evidence="4 5">
    <name type="scientific">Denitrobaculum tricleocarpae</name>
    <dbReference type="NCBI Taxonomy" id="2591009"/>
    <lineage>
        <taxon>Bacteria</taxon>
        <taxon>Pseudomonadati</taxon>
        <taxon>Pseudomonadota</taxon>
        <taxon>Alphaproteobacteria</taxon>
        <taxon>Rhodospirillales</taxon>
        <taxon>Rhodospirillaceae</taxon>
        <taxon>Denitrobaculum</taxon>
    </lineage>
</organism>
<dbReference type="OrthoDB" id="7203912at2"/>
<keyword evidence="4" id="KW-0969">Cilium</keyword>
<dbReference type="RefSeq" id="WP_142899428.1">
    <property type="nucleotide sequence ID" value="NZ_ML660064.1"/>
</dbReference>
<dbReference type="AlphaFoldDB" id="A0A545T3T6"/>
<dbReference type="Gene3D" id="3.30.750.140">
    <property type="match status" value="1"/>
</dbReference>
<evidence type="ECO:0000313" key="5">
    <source>
        <dbReference type="Proteomes" id="UP000315252"/>
    </source>
</evidence>
<feature type="compositionally biased region" description="Low complexity" evidence="2">
    <location>
        <begin position="262"/>
        <end position="277"/>
    </location>
</feature>
<proteinExistence type="predicted"/>
<feature type="region of interest" description="Disordered" evidence="2">
    <location>
        <begin position="259"/>
        <end position="374"/>
    </location>
</feature>
<dbReference type="EMBL" id="VHSH01000013">
    <property type="protein sequence ID" value="TQV71881.1"/>
    <property type="molecule type" value="Genomic_DNA"/>
</dbReference>
<feature type="region of interest" description="Disordered" evidence="2">
    <location>
        <begin position="471"/>
        <end position="531"/>
    </location>
</feature>
<name>A0A545T3T6_9PROT</name>
<keyword evidence="5" id="KW-1185">Reference proteome</keyword>
<feature type="compositionally biased region" description="Basic and acidic residues" evidence="2">
    <location>
        <begin position="521"/>
        <end position="531"/>
    </location>
</feature>
<sequence length="531" mass="52362">MSSILFDPATSSGHSAGSHNTSRSAANAAAGLSFDSFLAKNQSRYEASTALRSERADNDRGYDNDRDYKSSRTDERDTKVDSSSRTEDTGDDYSHWDDEEDLSADAPEREAGISETEDEHPEASAAQSNNEAAQTEESSDARPGTQETDAVSAADATADPAATAAAAASTNASAGAASSAAAAGNNPASAQASQAAGNTAAAAQQAANANAANQNQAGKGSSEKNTATTTSVSNNALVSQSNTALTSGSAVITLQSVDPKTGAPAGQIAAGDAAVTAQMDGKPEAAAEPKPANAAAQAAKAQQAGNPAAQANAGQAAPNAAVNPAAAQSVQTAPTAPSAAPLDALANVSAPQAATSTGTPAFTSLTPVGGVTQTANATGAGAAASGNASAGAATPTDQVAVEIRKGVAAGKDSITIKLNPAELGKIDVKMEISDDGTLRATIAVEKSETLDMLQKDARGLERALQNAGLQADSGSLNFSLRGEGNNNANEFDTASNAGSGDGGDDTASGDPVTGNEANGRSSHDGALDISV</sequence>
<feature type="compositionally biased region" description="Low complexity" evidence="2">
    <location>
        <begin position="288"/>
        <end position="328"/>
    </location>
</feature>
<evidence type="ECO:0000256" key="1">
    <source>
        <dbReference type="SAM" id="Coils"/>
    </source>
</evidence>
<feature type="coiled-coil region" evidence="1">
    <location>
        <begin position="443"/>
        <end position="470"/>
    </location>
</feature>
<evidence type="ECO:0000256" key="2">
    <source>
        <dbReference type="SAM" id="MobiDB-lite"/>
    </source>
</evidence>
<keyword evidence="1" id="KW-0175">Coiled coil</keyword>
<feature type="region of interest" description="Disordered" evidence="2">
    <location>
        <begin position="1"/>
        <end position="25"/>
    </location>
</feature>
<dbReference type="Proteomes" id="UP000315252">
    <property type="component" value="Unassembled WGS sequence"/>
</dbReference>
<accession>A0A545T3T6</accession>
<keyword evidence="4" id="KW-0966">Cell projection</keyword>
<comment type="caution">
    <text evidence="4">The sequence shown here is derived from an EMBL/GenBank/DDBJ whole genome shotgun (WGS) entry which is preliminary data.</text>
</comment>
<feature type="compositionally biased region" description="Low complexity" evidence="2">
    <location>
        <begin position="225"/>
        <end position="236"/>
    </location>
</feature>